<dbReference type="AlphaFoldDB" id="A0A090IYM7"/>
<dbReference type="EMBL" id="CCRF01000102">
    <property type="protein sequence ID" value="CEE03196.1"/>
    <property type="molecule type" value="Genomic_DNA"/>
</dbReference>
<feature type="domain" description="CAAX prenyl protease 2/Lysostaphin resistance protein A-like" evidence="2">
    <location>
        <begin position="131"/>
        <end position="241"/>
    </location>
</feature>
<evidence type="ECO:0000313" key="6">
    <source>
        <dbReference type="Proteomes" id="UP000040576"/>
    </source>
</evidence>
<proteinExistence type="predicted"/>
<gene>
    <name evidence="4" type="ORF">B4167_1909</name>
    <name evidence="3" type="ORF">BT1A1_3415</name>
</gene>
<evidence type="ECO:0000313" key="5">
    <source>
        <dbReference type="Proteomes" id="UP000032076"/>
    </source>
</evidence>
<dbReference type="GO" id="GO:0080120">
    <property type="term" value="P:CAAX-box protein maturation"/>
    <property type="evidence" value="ECO:0007669"/>
    <property type="project" value="UniProtKB-ARBA"/>
</dbReference>
<dbReference type="Proteomes" id="UP000032076">
    <property type="component" value="Unassembled WGS sequence"/>
</dbReference>
<dbReference type="PATRIC" id="fig|35841.6.peg.95"/>
<dbReference type="eggNOG" id="ENOG502ZAAA">
    <property type="taxonomic scope" value="Bacteria"/>
</dbReference>
<dbReference type="OrthoDB" id="378663at2"/>
<keyword evidence="1" id="KW-0472">Membrane</keyword>
<feature type="transmembrane region" description="Helical" evidence="1">
    <location>
        <begin position="47"/>
        <end position="72"/>
    </location>
</feature>
<accession>A0A090IYM7</accession>
<sequence length="255" mass="28344">MEKSKRLYGLFGYLFIGIVAILTIYPVQKATIETQMDKLPVDPEMPVETLAIIALLNPFILLLIALIIGYFIADKVSFVSIVLHRHVHSKIAWKPALVSGGLLGVIFIGFDLLLRPFLPDVFTGPIQPPSFVPFISAILYGGVVEELLMRFGFMSLVTFLLWKVFQRAKHQPSNGVYIIAIVISALVFALGHYGATAAVTDMTPIVWIRMLVLNGLGGIVFGWLYWKDNLETAMIAHMMTHVAMNVITLVLSIFL</sequence>
<evidence type="ECO:0000313" key="4">
    <source>
        <dbReference type="EMBL" id="KIO73666.1"/>
    </source>
</evidence>
<dbReference type="STRING" id="35841.B4167_1909"/>
<protein>
    <recommendedName>
        <fullName evidence="2">CAAX prenyl protease 2/Lysostaphin resistance protein A-like domain-containing protein</fullName>
    </recommendedName>
</protein>
<keyword evidence="6" id="KW-1185">Reference proteome</keyword>
<feature type="transmembrane region" description="Helical" evidence="1">
    <location>
        <begin position="174"/>
        <end position="194"/>
    </location>
</feature>
<reference evidence="3 6" key="1">
    <citation type="submission" date="2014-07" db="EMBL/GenBank/DDBJ databases">
        <authorList>
            <person name="Wibberg Daniel"/>
        </authorList>
    </citation>
    <scope>NUCLEOTIDE SEQUENCE [LARGE SCALE GENOMIC DNA]</scope>
</reference>
<dbReference type="Proteomes" id="UP000040576">
    <property type="component" value="Unassembled WGS sequence"/>
</dbReference>
<keyword evidence="1" id="KW-1133">Transmembrane helix</keyword>
<evidence type="ECO:0000259" key="2">
    <source>
        <dbReference type="Pfam" id="PF02517"/>
    </source>
</evidence>
<dbReference type="InterPro" id="IPR003675">
    <property type="entry name" value="Rce1/LyrA-like_dom"/>
</dbReference>
<name>A0A090IYM7_9BACI</name>
<reference evidence="4 5" key="2">
    <citation type="submission" date="2015-01" db="EMBL/GenBank/DDBJ databases">
        <title>Draft Genome Sequences of Four Bacillus thermoamylovorans Strains, Isolated From Food Products.</title>
        <authorList>
            <person name="Krawcyk A.O."/>
            <person name="Berendsen E.M."/>
            <person name="Eijlander R.T."/>
            <person name="de Jong A."/>
            <person name="Wells-Bennik M."/>
            <person name="Kuipers O.P."/>
        </authorList>
    </citation>
    <scope>NUCLEOTIDE SEQUENCE [LARGE SCALE GENOMIC DNA]</scope>
    <source>
        <strain evidence="4 5">B4167</strain>
    </source>
</reference>
<evidence type="ECO:0000256" key="1">
    <source>
        <dbReference type="SAM" id="Phobius"/>
    </source>
</evidence>
<dbReference type="GO" id="GO:0004175">
    <property type="term" value="F:endopeptidase activity"/>
    <property type="evidence" value="ECO:0007669"/>
    <property type="project" value="UniProtKB-ARBA"/>
</dbReference>
<dbReference type="EMBL" id="JXLU01000028">
    <property type="protein sequence ID" value="KIO73666.1"/>
    <property type="molecule type" value="Genomic_DNA"/>
</dbReference>
<keyword evidence="1" id="KW-0812">Transmembrane</keyword>
<feature type="transmembrane region" description="Helical" evidence="1">
    <location>
        <begin position="93"/>
        <end position="114"/>
    </location>
</feature>
<dbReference type="RefSeq" id="WP_034773379.1">
    <property type="nucleotide sequence ID" value="NZ_CCRF01000102.1"/>
</dbReference>
<feature type="transmembrane region" description="Helical" evidence="1">
    <location>
        <begin position="233"/>
        <end position="254"/>
    </location>
</feature>
<feature type="transmembrane region" description="Helical" evidence="1">
    <location>
        <begin position="206"/>
        <end position="226"/>
    </location>
</feature>
<feature type="transmembrane region" description="Helical" evidence="1">
    <location>
        <begin position="134"/>
        <end position="162"/>
    </location>
</feature>
<feature type="transmembrane region" description="Helical" evidence="1">
    <location>
        <begin position="7"/>
        <end position="27"/>
    </location>
</feature>
<dbReference type="Pfam" id="PF02517">
    <property type="entry name" value="Rce1-like"/>
    <property type="match status" value="1"/>
</dbReference>
<evidence type="ECO:0000313" key="3">
    <source>
        <dbReference type="EMBL" id="CEE03196.1"/>
    </source>
</evidence>
<organism evidence="3 6">
    <name type="scientific">Caldibacillus thermoamylovorans</name>
    <dbReference type="NCBI Taxonomy" id="35841"/>
    <lineage>
        <taxon>Bacteria</taxon>
        <taxon>Bacillati</taxon>
        <taxon>Bacillota</taxon>
        <taxon>Bacilli</taxon>
        <taxon>Bacillales</taxon>
        <taxon>Bacillaceae</taxon>
        <taxon>Caldibacillus</taxon>
    </lineage>
</organism>
<dbReference type="GeneID" id="92962806"/>